<dbReference type="EMBL" id="BPLR01006666">
    <property type="protein sequence ID" value="GIY11612.1"/>
    <property type="molecule type" value="Genomic_DNA"/>
</dbReference>
<evidence type="ECO:0000313" key="1">
    <source>
        <dbReference type="EMBL" id="GIY11612.1"/>
    </source>
</evidence>
<name>A0AAV4QU14_CAEEX</name>
<evidence type="ECO:0000313" key="2">
    <source>
        <dbReference type="Proteomes" id="UP001054945"/>
    </source>
</evidence>
<protein>
    <submittedName>
        <fullName evidence="1">Uncharacterized protein</fullName>
    </submittedName>
</protein>
<keyword evidence="2" id="KW-1185">Reference proteome</keyword>
<dbReference type="Proteomes" id="UP001054945">
    <property type="component" value="Unassembled WGS sequence"/>
</dbReference>
<sequence length="92" mass="10371">MSYVGLRFVEQPSYNQFLKKKRSSHKYITATFFDCERRATFEASLRAILSRFYVAVTEPARAPVSVPYASASGMNAFGCVHLYVVIVCSVFS</sequence>
<proteinExistence type="predicted"/>
<gene>
    <name evidence="1" type="ORF">CEXT_749351</name>
</gene>
<dbReference type="AlphaFoldDB" id="A0AAV4QU14"/>
<accession>A0AAV4QU14</accession>
<reference evidence="1 2" key="1">
    <citation type="submission" date="2021-06" db="EMBL/GenBank/DDBJ databases">
        <title>Caerostris extrusa draft genome.</title>
        <authorList>
            <person name="Kono N."/>
            <person name="Arakawa K."/>
        </authorList>
    </citation>
    <scope>NUCLEOTIDE SEQUENCE [LARGE SCALE GENOMIC DNA]</scope>
</reference>
<organism evidence="1 2">
    <name type="scientific">Caerostris extrusa</name>
    <name type="common">Bark spider</name>
    <name type="synonym">Caerostris bankana</name>
    <dbReference type="NCBI Taxonomy" id="172846"/>
    <lineage>
        <taxon>Eukaryota</taxon>
        <taxon>Metazoa</taxon>
        <taxon>Ecdysozoa</taxon>
        <taxon>Arthropoda</taxon>
        <taxon>Chelicerata</taxon>
        <taxon>Arachnida</taxon>
        <taxon>Araneae</taxon>
        <taxon>Araneomorphae</taxon>
        <taxon>Entelegynae</taxon>
        <taxon>Araneoidea</taxon>
        <taxon>Araneidae</taxon>
        <taxon>Caerostris</taxon>
    </lineage>
</organism>
<comment type="caution">
    <text evidence="1">The sequence shown here is derived from an EMBL/GenBank/DDBJ whole genome shotgun (WGS) entry which is preliminary data.</text>
</comment>